<evidence type="ECO:0000256" key="1">
    <source>
        <dbReference type="SAM" id="MobiDB-lite"/>
    </source>
</evidence>
<dbReference type="Proteomes" id="UP000054408">
    <property type="component" value="Unassembled WGS sequence"/>
</dbReference>
<accession>A0A0L0DES2</accession>
<dbReference type="EMBL" id="GL349462">
    <property type="protein sequence ID" value="KNC50794.1"/>
    <property type="molecule type" value="Genomic_DNA"/>
</dbReference>
<feature type="compositionally biased region" description="Gly residues" evidence="1">
    <location>
        <begin position="19"/>
        <end position="35"/>
    </location>
</feature>
<organism evidence="2 3">
    <name type="scientific">Thecamonas trahens ATCC 50062</name>
    <dbReference type="NCBI Taxonomy" id="461836"/>
    <lineage>
        <taxon>Eukaryota</taxon>
        <taxon>Apusozoa</taxon>
        <taxon>Apusomonadida</taxon>
        <taxon>Apusomonadidae</taxon>
        <taxon>Thecamonas</taxon>
    </lineage>
</organism>
<sequence>MAASLAEQAEPRADRQLVGGAGAGRSPTGDGGAGSSSGWQMREADIDAALAFWGVGASRAENYANVYGHEYVSDKAVEADLMENGLFPGGPLLNKLKLFYPDATVADLAPLVMEAKAVKALLVSPEAQALIDTNGFDPVAEAFDLLLGNEVASTAPSSARSPTTTCVLR</sequence>
<name>A0A0L0DES2_THETB</name>
<dbReference type="RefSeq" id="XP_013756751.1">
    <property type="nucleotide sequence ID" value="XM_013901297.1"/>
</dbReference>
<dbReference type="GeneID" id="25565787"/>
<evidence type="ECO:0000313" key="3">
    <source>
        <dbReference type="Proteomes" id="UP000054408"/>
    </source>
</evidence>
<feature type="region of interest" description="Disordered" evidence="1">
    <location>
        <begin position="1"/>
        <end position="38"/>
    </location>
</feature>
<protein>
    <submittedName>
        <fullName evidence="2">Uncharacterized protein</fullName>
    </submittedName>
</protein>
<keyword evidence="3" id="KW-1185">Reference proteome</keyword>
<gene>
    <name evidence="2" type="ORF">AMSG_06694</name>
</gene>
<reference evidence="2 3" key="1">
    <citation type="submission" date="2010-05" db="EMBL/GenBank/DDBJ databases">
        <title>The Genome Sequence of Thecamonas trahens ATCC 50062.</title>
        <authorList>
            <consortium name="The Broad Institute Genome Sequencing Platform"/>
            <person name="Russ C."/>
            <person name="Cuomo C."/>
            <person name="Shea T."/>
            <person name="Young S.K."/>
            <person name="Zeng Q."/>
            <person name="Koehrsen M."/>
            <person name="Haas B."/>
            <person name="Borodovsky M."/>
            <person name="Guigo R."/>
            <person name="Alvarado L."/>
            <person name="Berlin A."/>
            <person name="Bochicchio J."/>
            <person name="Borenstein D."/>
            <person name="Chapman S."/>
            <person name="Chen Z."/>
            <person name="Freedman E."/>
            <person name="Gellesch M."/>
            <person name="Goldberg J."/>
            <person name="Griggs A."/>
            <person name="Gujja S."/>
            <person name="Heilman E."/>
            <person name="Heiman D."/>
            <person name="Hepburn T."/>
            <person name="Howarth C."/>
            <person name="Jen D."/>
            <person name="Larson L."/>
            <person name="Mehta T."/>
            <person name="Park D."/>
            <person name="Pearson M."/>
            <person name="Roberts A."/>
            <person name="Saif S."/>
            <person name="Shenoy N."/>
            <person name="Sisk P."/>
            <person name="Stolte C."/>
            <person name="Sykes S."/>
            <person name="Thomson T."/>
            <person name="Walk T."/>
            <person name="White J."/>
            <person name="Yandava C."/>
            <person name="Burger G."/>
            <person name="Gray M.W."/>
            <person name="Holland P.W.H."/>
            <person name="King N."/>
            <person name="Lang F.B.F."/>
            <person name="Roger A.J."/>
            <person name="Ruiz-Trillo I."/>
            <person name="Lander E."/>
            <person name="Nusbaum C."/>
        </authorList>
    </citation>
    <scope>NUCLEOTIDE SEQUENCE [LARGE SCALE GENOMIC DNA]</scope>
    <source>
        <strain evidence="2 3">ATCC 50062</strain>
    </source>
</reference>
<dbReference type="AlphaFoldDB" id="A0A0L0DES2"/>
<proteinExistence type="predicted"/>
<evidence type="ECO:0000313" key="2">
    <source>
        <dbReference type="EMBL" id="KNC50794.1"/>
    </source>
</evidence>